<dbReference type="InterPro" id="IPR029063">
    <property type="entry name" value="SAM-dependent_MTases_sf"/>
</dbReference>
<dbReference type="InterPro" id="IPR025799">
    <property type="entry name" value="Arg_MeTrfase"/>
</dbReference>
<dbReference type="SUPFAM" id="SSF50044">
    <property type="entry name" value="SH3-domain"/>
    <property type="match status" value="1"/>
</dbReference>
<evidence type="ECO:0000256" key="4">
    <source>
        <dbReference type="PROSITE-ProRule" id="PRU01015"/>
    </source>
</evidence>
<evidence type="ECO:0000313" key="8">
    <source>
        <dbReference type="Proteomes" id="UP000023152"/>
    </source>
</evidence>
<dbReference type="OrthoDB" id="7848332at2759"/>
<sequence>MGDIITIQEKSSNSWWYGECNGRFGYFPTNYVLIMNDNTVDELVASERIQVTNKQLVEVNADPDKNQDSDYFQGYSGLGLKDNKVAKTTKQRIHHEMLSDDVRTAAYKKAIETLRPYIEGKIVMDVGCGTGVLSIFAAKAGAKHVYAIEASEMANQTRKIVRDNHLTGLISIVKGKLETIFLPVENVDVIVSEWMGVSIFVFFFFFTFTCYFLYVVYYCID</sequence>
<keyword evidence="4 7" id="KW-0489">Methyltransferase</keyword>
<protein>
    <submittedName>
        <fullName evidence="7">Protein arginine methyltransferase</fullName>
    </submittedName>
</protein>
<dbReference type="PANTHER" id="PTHR11006">
    <property type="entry name" value="PROTEIN ARGININE N-METHYLTRANSFERASE"/>
    <property type="match status" value="1"/>
</dbReference>
<dbReference type="PROSITE" id="PS51678">
    <property type="entry name" value="SAM_MT_PRMT"/>
    <property type="match status" value="1"/>
</dbReference>
<evidence type="ECO:0000313" key="7">
    <source>
        <dbReference type="EMBL" id="ETO21519.1"/>
    </source>
</evidence>
<evidence type="ECO:0000256" key="2">
    <source>
        <dbReference type="ARBA" id="ARBA00022691"/>
    </source>
</evidence>
<organism evidence="7 8">
    <name type="scientific">Reticulomyxa filosa</name>
    <dbReference type="NCBI Taxonomy" id="46433"/>
    <lineage>
        <taxon>Eukaryota</taxon>
        <taxon>Sar</taxon>
        <taxon>Rhizaria</taxon>
        <taxon>Retaria</taxon>
        <taxon>Foraminifera</taxon>
        <taxon>Monothalamids</taxon>
        <taxon>Reticulomyxidae</taxon>
        <taxon>Reticulomyxa</taxon>
    </lineage>
</organism>
<dbReference type="Gene3D" id="2.30.30.40">
    <property type="entry name" value="SH3 Domains"/>
    <property type="match status" value="1"/>
</dbReference>
<dbReference type="EMBL" id="ASPP01011548">
    <property type="protein sequence ID" value="ETO21519.1"/>
    <property type="molecule type" value="Genomic_DNA"/>
</dbReference>
<dbReference type="Gene3D" id="3.40.50.150">
    <property type="entry name" value="Vaccinia Virus protein VP39"/>
    <property type="match status" value="1"/>
</dbReference>
<dbReference type="PANTHER" id="PTHR11006:SF4">
    <property type="entry name" value="PROTEIN ARGININE N-METHYLTRANSFERASE 7"/>
    <property type="match status" value="1"/>
</dbReference>
<dbReference type="GO" id="GO:0042054">
    <property type="term" value="F:histone methyltransferase activity"/>
    <property type="evidence" value="ECO:0007669"/>
    <property type="project" value="TreeGrafter"/>
</dbReference>
<evidence type="ECO:0000256" key="1">
    <source>
        <dbReference type="ARBA" id="ARBA00022443"/>
    </source>
</evidence>
<comment type="caution">
    <text evidence="7">The sequence shown here is derived from an EMBL/GenBank/DDBJ whole genome shotgun (WGS) entry which is preliminary data.</text>
</comment>
<keyword evidence="2 4" id="KW-0949">S-adenosyl-L-methionine</keyword>
<keyword evidence="8" id="KW-1185">Reference proteome</keyword>
<dbReference type="InterPro" id="IPR036028">
    <property type="entry name" value="SH3-like_dom_sf"/>
</dbReference>
<keyword evidence="5" id="KW-0812">Transmembrane</keyword>
<keyword evidence="5" id="KW-0472">Membrane</keyword>
<dbReference type="Proteomes" id="UP000023152">
    <property type="component" value="Unassembled WGS sequence"/>
</dbReference>
<dbReference type="Pfam" id="PF07653">
    <property type="entry name" value="SH3_2"/>
    <property type="match status" value="1"/>
</dbReference>
<proteinExistence type="predicted"/>
<dbReference type="InterPro" id="IPR001452">
    <property type="entry name" value="SH3_domain"/>
</dbReference>
<dbReference type="Pfam" id="PF06325">
    <property type="entry name" value="PrmA"/>
    <property type="match status" value="1"/>
</dbReference>
<name>X6N6Z8_RETFI</name>
<keyword evidence="4 7" id="KW-0808">Transferase</keyword>
<dbReference type="GO" id="GO:0016274">
    <property type="term" value="F:protein-arginine N-methyltransferase activity"/>
    <property type="evidence" value="ECO:0007669"/>
    <property type="project" value="InterPro"/>
</dbReference>
<dbReference type="PROSITE" id="PS50002">
    <property type="entry name" value="SH3"/>
    <property type="match status" value="1"/>
</dbReference>
<evidence type="ECO:0000256" key="5">
    <source>
        <dbReference type="SAM" id="Phobius"/>
    </source>
</evidence>
<evidence type="ECO:0000256" key="3">
    <source>
        <dbReference type="PROSITE-ProRule" id="PRU00192"/>
    </source>
</evidence>
<reference evidence="7 8" key="1">
    <citation type="journal article" date="2013" name="Curr. Biol.">
        <title>The Genome of the Foraminiferan Reticulomyxa filosa.</title>
        <authorList>
            <person name="Glockner G."/>
            <person name="Hulsmann N."/>
            <person name="Schleicher M."/>
            <person name="Noegel A.A."/>
            <person name="Eichinger L."/>
            <person name="Gallinger C."/>
            <person name="Pawlowski J."/>
            <person name="Sierra R."/>
            <person name="Euteneuer U."/>
            <person name="Pillet L."/>
            <person name="Moustafa A."/>
            <person name="Platzer M."/>
            <person name="Groth M."/>
            <person name="Szafranski K."/>
            <person name="Schliwa M."/>
        </authorList>
    </citation>
    <scope>NUCLEOTIDE SEQUENCE [LARGE SCALE GENOMIC DNA]</scope>
</reference>
<feature type="domain" description="SH3" evidence="6">
    <location>
        <begin position="1"/>
        <end position="37"/>
    </location>
</feature>
<gene>
    <name evidence="7" type="ORF">RFI_15686</name>
</gene>
<dbReference type="AlphaFoldDB" id="X6N6Z8"/>
<evidence type="ECO:0000259" key="6">
    <source>
        <dbReference type="PROSITE" id="PS50002"/>
    </source>
</evidence>
<dbReference type="GO" id="GO:0032259">
    <property type="term" value="P:methylation"/>
    <property type="evidence" value="ECO:0007669"/>
    <property type="project" value="UniProtKB-KW"/>
</dbReference>
<dbReference type="CDD" id="cd02440">
    <property type="entry name" value="AdoMet_MTases"/>
    <property type="match status" value="1"/>
</dbReference>
<keyword evidence="1 3" id="KW-0728">SH3 domain</keyword>
<accession>X6N6Z8</accession>
<dbReference type="SUPFAM" id="SSF53335">
    <property type="entry name" value="S-adenosyl-L-methionine-dependent methyltransferases"/>
    <property type="match status" value="1"/>
</dbReference>
<feature type="transmembrane region" description="Helical" evidence="5">
    <location>
        <begin position="194"/>
        <end position="220"/>
    </location>
</feature>
<keyword evidence="5" id="KW-1133">Transmembrane helix</keyword>